<comment type="subcellular location">
    <subcellularLocation>
        <location evidence="1">Chromosome</location>
    </subcellularLocation>
    <subcellularLocation>
        <location evidence="4">Nucleus</location>
    </subcellularLocation>
</comment>
<dbReference type="GO" id="GO:0046982">
    <property type="term" value="F:protein heterodimerization activity"/>
    <property type="evidence" value="ECO:0007669"/>
    <property type="project" value="InterPro"/>
</dbReference>
<accession>A0A1I8ABU2</accession>
<feature type="transmembrane region" description="Helical" evidence="6">
    <location>
        <begin position="71"/>
        <end position="89"/>
    </location>
</feature>
<protein>
    <recommendedName>
        <fullName evidence="4">Histone H2A</fullName>
    </recommendedName>
</protein>
<evidence type="ECO:0000313" key="8">
    <source>
        <dbReference type="Proteomes" id="UP000095287"/>
    </source>
</evidence>
<dbReference type="WBParaSite" id="L893_g3986.t1">
    <property type="protein sequence ID" value="L893_g3986.t1"/>
    <property type="gene ID" value="L893_g3986"/>
</dbReference>
<reference evidence="9" key="1">
    <citation type="submission" date="2016-11" db="UniProtKB">
        <authorList>
            <consortium name="WormBaseParasite"/>
        </authorList>
    </citation>
    <scope>IDENTIFICATION</scope>
</reference>
<keyword evidence="6" id="KW-1133">Transmembrane helix</keyword>
<feature type="compositionally biased region" description="Acidic residues" evidence="5">
    <location>
        <begin position="243"/>
        <end position="276"/>
    </location>
</feature>
<dbReference type="AlphaFoldDB" id="A0A1I8ABU2"/>
<keyword evidence="4" id="KW-0539">Nucleus</keyword>
<dbReference type="InterPro" id="IPR032454">
    <property type="entry name" value="Histone_H2A_C"/>
</dbReference>
<evidence type="ECO:0000256" key="3">
    <source>
        <dbReference type="ARBA" id="ARBA00023269"/>
    </source>
</evidence>
<keyword evidence="3 4" id="KW-0544">Nucleosome core</keyword>
<evidence type="ECO:0000256" key="5">
    <source>
        <dbReference type="SAM" id="MobiDB-lite"/>
    </source>
</evidence>
<dbReference type="PRINTS" id="PR00620">
    <property type="entry name" value="HISTONEH2A"/>
</dbReference>
<dbReference type="Gene3D" id="1.10.20.10">
    <property type="entry name" value="Histone, subunit A"/>
    <property type="match status" value="1"/>
</dbReference>
<keyword evidence="8" id="KW-1185">Reference proteome</keyword>
<evidence type="ECO:0000313" key="9">
    <source>
        <dbReference type="WBParaSite" id="L893_g3986.t1"/>
    </source>
</evidence>
<sequence length="276" mass="30109">MIGSRSSRQTTFEIPVDIAYNRTFRNVCGCKHNSPALMADSLQLQCGQSPAAPSPGVRPLAFISCCGRESIAFECLLVLIVLCCLLLSLPCLVFDNFDGTVLIFCFNLGNSSSSERANNKMNFNVEEIASLFQHQSGRSLTPDAKKFLAAAVELVTTEVIRNAIGAAVMENKTTEVTPHHVSIGIKTDDELAKVFTGTIAGSGVMPNLHPELKMKPSKEGIHNMEAAGDDFFSRRHGPKDETLDYEQTEDSDALQEGVDEEEVDDEEEVQDSEESS</sequence>
<dbReference type="SMART" id="SM00414">
    <property type="entry name" value="H2A"/>
    <property type="match status" value="1"/>
</dbReference>
<feature type="domain" description="Histone H2A C-terminal" evidence="7">
    <location>
        <begin position="189"/>
        <end position="217"/>
    </location>
</feature>
<evidence type="ECO:0000256" key="2">
    <source>
        <dbReference type="ARBA" id="ARBA00022454"/>
    </source>
</evidence>
<evidence type="ECO:0000259" key="7">
    <source>
        <dbReference type="Pfam" id="PF16211"/>
    </source>
</evidence>
<dbReference type="Proteomes" id="UP000095287">
    <property type="component" value="Unplaced"/>
</dbReference>
<dbReference type="SUPFAM" id="SSF47113">
    <property type="entry name" value="Histone-fold"/>
    <property type="match status" value="1"/>
</dbReference>
<dbReference type="InterPro" id="IPR009072">
    <property type="entry name" value="Histone-fold"/>
</dbReference>
<keyword evidence="4" id="KW-0238">DNA-binding</keyword>
<evidence type="ECO:0000256" key="4">
    <source>
        <dbReference type="RuleBase" id="RU003767"/>
    </source>
</evidence>
<dbReference type="PANTHER" id="PTHR23430">
    <property type="entry name" value="HISTONE H2A"/>
    <property type="match status" value="1"/>
</dbReference>
<dbReference type="Pfam" id="PF16211">
    <property type="entry name" value="Histone_H2A_C"/>
    <property type="match status" value="1"/>
</dbReference>
<comment type="subunit">
    <text evidence="4">The nucleosome is a histone octamer containing two molecules each of H2A, H2B, H3 and H4 assembled in one H3-H4 heterotetramer and two H2A-H2B heterodimers. The octamer wraps approximately 147 bp of DNA.</text>
</comment>
<name>A0A1I8ABU2_9BILA</name>
<keyword evidence="2 4" id="KW-0158">Chromosome</keyword>
<dbReference type="InterPro" id="IPR002119">
    <property type="entry name" value="Histone_H2A"/>
</dbReference>
<feature type="region of interest" description="Disordered" evidence="5">
    <location>
        <begin position="227"/>
        <end position="276"/>
    </location>
</feature>
<evidence type="ECO:0000256" key="6">
    <source>
        <dbReference type="SAM" id="Phobius"/>
    </source>
</evidence>
<keyword evidence="6" id="KW-0812">Transmembrane</keyword>
<evidence type="ECO:0000256" key="1">
    <source>
        <dbReference type="ARBA" id="ARBA00004286"/>
    </source>
</evidence>
<proteinExistence type="inferred from homology"/>
<dbReference type="GO" id="GO:0003677">
    <property type="term" value="F:DNA binding"/>
    <property type="evidence" value="ECO:0007669"/>
    <property type="project" value="UniProtKB-KW"/>
</dbReference>
<comment type="similarity">
    <text evidence="4">Belongs to the histone H2A family.</text>
</comment>
<organism evidence="8 9">
    <name type="scientific">Steinernema glaseri</name>
    <dbReference type="NCBI Taxonomy" id="37863"/>
    <lineage>
        <taxon>Eukaryota</taxon>
        <taxon>Metazoa</taxon>
        <taxon>Ecdysozoa</taxon>
        <taxon>Nematoda</taxon>
        <taxon>Chromadorea</taxon>
        <taxon>Rhabditida</taxon>
        <taxon>Tylenchina</taxon>
        <taxon>Panagrolaimomorpha</taxon>
        <taxon>Strongyloidoidea</taxon>
        <taxon>Steinernematidae</taxon>
        <taxon>Steinernema</taxon>
    </lineage>
</organism>
<dbReference type="GO" id="GO:0000786">
    <property type="term" value="C:nucleosome"/>
    <property type="evidence" value="ECO:0007669"/>
    <property type="project" value="UniProtKB-KW"/>
</dbReference>
<keyword evidence="6" id="KW-0472">Membrane</keyword>
<dbReference type="GO" id="GO:0005634">
    <property type="term" value="C:nucleus"/>
    <property type="evidence" value="ECO:0007669"/>
    <property type="project" value="UniProtKB-SubCell"/>
</dbReference>
<dbReference type="GO" id="GO:0030527">
    <property type="term" value="F:structural constituent of chromatin"/>
    <property type="evidence" value="ECO:0007669"/>
    <property type="project" value="InterPro"/>
</dbReference>